<keyword evidence="2 5" id="KW-0812">Transmembrane</keyword>
<dbReference type="InterPro" id="IPR020846">
    <property type="entry name" value="MFS_dom"/>
</dbReference>
<dbReference type="GO" id="GO:0005886">
    <property type="term" value="C:plasma membrane"/>
    <property type="evidence" value="ECO:0007669"/>
    <property type="project" value="UniProtKB-SubCell"/>
</dbReference>
<feature type="transmembrane region" description="Helical" evidence="5">
    <location>
        <begin position="217"/>
        <end position="236"/>
    </location>
</feature>
<feature type="transmembrane region" description="Helical" evidence="5">
    <location>
        <begin position="429"/>
        <end position="451"/>
    </location>
</feature>
<feature type="transmembrane region" description="Helical" evidence="5">
    <location>
        <begin position="322"/>
        <end position="342"/>
    </location>
</feature>
<dbReference type="PROSITE" id="PS50850">
    <property type="entry name" value="MFS"/>
    <property type="match status" value="1"/>
</dbReference>
<dbReference type="CDD" id="cd17321">
    <property type="entry name" value="MFS_MMR_MDR_like"/>
    <property type="match status" value="1"/>
</dbReference>
<proteinExistence type="predicted"/>
<feature type="domain" description="Major facilitator superfamily (MFS) profile" evidence="6">
    <location>
        <begin position="1"/>
        <end position="453"/>
    </location>
</feature>
<protein>
    <submittedName>
        <fullName evidence="7">Drug resistance transporter, EmrB/QacA subfamily</fullName>
    </submittedName>
</protein>
<dbReference type="Gene3D" id="1.20.1720.10">
    <property type="entry name" value="Multidrug resistance protein D"/>
    <property type="match status" value="1"/>
</dbReference>
<evidence type="ECO:0000259" key="6">
    <source>
        <dbReference type="PROSITE" id="PS50850"/>
    </source>
</evidence>
<dbReference type="InterPro" id="IPR036259">
    <property type="entry name" value="MFS_trans_sf"/>
</dbReference>
<feature type="transmembrane region" description="Helical" evidence="5">
    <location>
        <begin position="289"/>
        <end position="310"/>
    </location>
</feature>
<comment type="subcellular location">
    <subcellularLocation>
        <location evidence="1">Cell membrane</location>
        <topology evidence="1">Multi-pass membrane protein</topology>
    </subcellularLocation>
</comment>
<accession>A0AAE3GQ47</accession>
<dbReference type="Pfam" id="PF07690">
    <property type="entry name" value="MFS_1"/>
    <property type="match status" value="1"/>
</dbReference>
<feature type="transmembrane region" description="Helical" evidence="5">
    <location>
        <begin position="399"/>
        <end position="417"/>
    </location>
</feature>
<feature type="transmembrane region" description="Helical" evidence="5">
    <location>
        <begin position="188"/>
        <end position="205"/>
    </location>
</feature>
<evidence type="ECO:0000313" key="7">
    <source>
        <dbReference type="EMBL" id="MCP2170113.1"/>
    </source>
</evidence>
<dbReference type="GO" id="GO:0022857">
    <property type="term" value="F:transmembrane transporter activity"/>
    <property type="evidence" value="ECO:0007669"/>
    <property type="project" value="InterPro"/>
</dbReference>
<feature type="transmembrane region" description="Helical" evidence="5">
    <location>
        <begin position="154"/>
        <end position="176"/>
    </location>
</feature>
<organism evidence="7 8">
    <name type="scientific">Goodfellowiella coeruleoviolacea</name>
    <dbReference type="NCBI Taxonomy" id="334858"/>
    <lineage>
        <taxon>Bacteria</taxon>
        <taxon>Bacillati</taxon>
        <taxon>Actinomycetota</taxon>
        <taxon>Actinomycetes</taxon>
        <taxon>Pseudonocardiales</taxon>
        <taxon>Pseudonocardiaceae</taxon>
        <taxon>Goodfellowiella</taxon>
    </lineage>
</organism>
<evidence type="ECO:0000256" key="4">
    <source>
        <dbReference type="ARBA" id="ARBA00023136"/>
    </source>
</evidence>
<gene>
    <name evidence="7" type="ORF">LX83_007001</name>
</gene>
<feature type="transmembrane region" description="Helical" evidence="5">
    <location>
        <begin position="122"/>
        <end position="148"/>
    </location>
</feature>
<feature type="transmembrane region" description="Helical" evidence="5">
    <location>
        <begin position="93"/>
        <end position="110"/>
    </location>
</feature>
<feature type="transmembrane region" description="Helical" evidence="5">
    <location>
        <begin position="64"/>
        <end position="87"/>
    </location>
</feature>
<reference evidence="7" key="1">
    <citation type="submission" date="2022-06" db="EMBL/GenBank/DDBJ databases">
        <title>Genomic Encyclopedia of Archaeal and Bacterial Type Strains, Phase II (KMG-II): from individual species to whole genera.</title>
        <authorList>
            <person name="Goeker M."/>
        </authorList>
    </citation>
    <scope>NUCLEOTIDE SEQUENCE</scope>
    <source>
        <strain evidence="7">DSM 43935</strain>
    </source>
</reference>
<dbReference type="PANTHER" id="PTHR42718:SF39">
    <property type="entry name" value="ACTINORHODIN TRANSPORTER-RELATED"/>
    <property type="match status" value="1"/>
</dbReference>
<name>A0AAE3GQ47_9PSEU</name>
<feature type="transmembrane region" description="Helical" evidence="5">
    <location>
        <begin position="34"/>
        <end position="52"/>
    </location>
</feature>
<comment type="caution">
    <text evidence="7">The sequence shown here is derived from an EMBL/GenBank/DDBJ whole genome shotgun (WGS) entry which is preliminary data.</text>
</comment>
<keyword evidence="3 5" id="KW-1133">Transmembrane helix</keyword>
<evidence type="ECO:0000256" key="2">
    <source>
        <dbReference type="ARBA" id="ARBA00022692"/>
    </source>
</evidence>
<evidence type="ECO:0000256" key="1">
    <source>
        <dbReference type="ARBA" id="ARBA00004651"/>
    </source>
</evidence>
<evidence type="ECO:0000313" key="8">
    <source>
        <dbReference type="Proteomes" id="UP001206128"/>
    </source>
</evidence>
<dbReference type="InterPro" id="IPR011701">
    <property type="entry name" value="MFS"/>
</dbReference>
<dbReference type="EMBL" id="JAMTCK010000024">
    <property type="protein sequence ID" value="MCP2170113.1"/>
    <property type="molecule type" value="Genomic_DNA"/>
</dbReference>
<dbReference type="SUPFAM" id="SSF103473">
    <property type="entry name" value="MFS general substrate transporter"/>
    <property type="match status" value="1"/>
</dbReference>
<keyword evidence="4 5" id="KW-0472">Membrane</keyword>
<evidence type="ECO:0000256" key="5">
    <source>
        <dbReference type="SAM" id="Phobius"/>
    </source>
</evidence>
<dbReference type="AlphaFoldDB" id="A0AAE3GQ47"/>
<keyword evidence="8" id="KW-1185">Reference proteome</keyword>
<dbReference type="Gene3D" id="1.20.1250.20">
    <property type="entry name" value="MFS general substrate transporter like domains"/>
    <property type="match status" value="1"/>
</dbReference>
<evidence type="ECO:0000256" key="3">
    <source>
        <dbReference type="ARBA" id="ARBA00022989"/>
    </source>
</evidence>
<dbReference type="PANTHER" id="PTHR42718">
    <property type="entry name" value="MAJOR FACILITATOR SUPERFAMILY MULTIDRUG TRANSPORTER MFSC"/>
    <property type="match status" value="1"/>
</dbReference>
<dbReference type="PRINTS" id="PR01036">
    <property type="entry name" value="TCRTETB"/>
</dbReference>
<feature type="transmembrane region" description="Helical" evidence="5">
    <location>
        <begin position="257"/>
        <end position="283"/>
    </location>
</feature>
<feature type="transmembrane region" description="Helical" evidence="5">
    <location>
        <begin position="348"/>
        <end position="370"/>
    </location>
</feature>
<sequence>MCLAAGFMTLLDVSIVNVALPSIQEGLRASASDLQWVLSGYALTFGLVLVPAGRLGDATGRRRAFLLGVGLFTLTSVSAGLAVSPLWLSVSRLVQGVAGGLINPQVAGLIQELFRGRERNHAFGWLGASIGIATAAGPITGGLIIALAGPQHGWRWVFLVNLPIGLATIVLGRRLLPAERTDHRVRGLDLVGVALLGLGVLLVMLPMLEAEGGRTRVPWWLVVVGALVVVGFVAWERRCRGRGGTPLVDPELLRSRSYALGVLLGMVYFASFTGIFFVLAVFFQRGLGYSALASGLAVTSFALGSAVAAAVGGRLVGRMGRLLVVLGLVLVVVGLASTDLVLRHWPAGVAAGLATALPLLVAGVGSGLTVSPNQALTLAAVPVRMAGTAAGVLQTGQRIGTAVGIAAMGLAFYGTLADTGADYGRAVTTALWLAVGLALLALLLGLADLLLGRPEDARAR</sequence>
<dbReference type="Proteomes" id="UP001206128">
    <property type="component" value="Unassembled WGS sequence"/>
</dbReference>